<dbReference type="PROSITE" id="PS50249">
    <property type="entry name" value="MPN"/>
    <property type="match status" value="1"/>
</dbReference>
<proteinExistence type="inferred from homology"/>
<evidence type="ECO:0000256" key="3">
    <source>
        <dbReference type="ARBA" id="ARBA00022723"/>
    </source>
</evidence>
<accession>A0A415NZR9</accession>
<evidence type="ECO:0000313" key="11">
    <source>
        <dbReference type="Proteomes" id="UP000478483"/>
    </source>
</evidence>
<dbReference type="PANTHER" id="PTHR30471:SF3">
    <property type="entry name" value="UPF0758 PROTEIN YEES-RELATED"/>
    <property type="match status" value="1"/>
</dbReference>
<keyword evidence="3" id="KW-0479">Metal-binding</keyword>
<name>A0A415NZR9_9FIRM</name>
<reference evidence="9 10" key="1">
    <citation type="submission" date="2018-08" db="EMBL/GenBank/DDBJ databases">
        <title>A genome reference for cultivated species of the human gut microbiota.</title>
        <authorList>
            <person name="Zou Y."/>
            <person name="Xue W."/>
            <person name="Luo G."/>
        </authorList>
    </citation>
    <scope>NUCLEOTIDE SEQUENCE [LARGE SCALE GENOMIC DNA]</scope>
    <source>
        <strain evidence="9 10">AM43-11</strain>
    </source>
</reference>
<dbReference type="InterPro" id="IPR001405">
    <property type="entry name" value="UPF0758"/>
</dbReference>
<dbReference type="AlphaFoldDB" id="A0A415NZR9"/>
<evidence type="ECO:0000313" key="8">
    <source>
        <dbReference type="EMBL" id="MTR84076.1"/>
    </source>
</evidence>
<dbReference type="GO" id="GO:0006508">
    <property type="term" value="P:proteolysis"/>
    <property type="evidence" value="ECO:0007669"/>
    <property type="project" value="UniProtKB-KW"/>
</dbReference>
<organism evidence="9 10">
    <name type="scientific">Roseburia intestinalis</name>
    <dbReference type="NCBI Taxonomy" id="166486"/>
    <lineage>
        <taxon>Bacteria</taxon>
        <taxon>Bacillati</taxon>
        <taxon>Bacillota</taxon>
        <taxon>Clostridia</taxon>
        <taxon>Lachnospirales</taxon>
        <taxon>Lachnospiraceae</taxon>
        <taxon>Roseburia</taxon>
    </lineage>
</organism>
<dbReference type="InterPro" id="IPR037518">
    <property type="entry name" value="MPN"/>
</dbReference>
<dbReference type="Proteomes" id="UP000284465">
    <property type="component" value="Unassembled WGS sequence"/>
</dbReference>
<dbReference type="Gene3D" id="3.40.140.10">
    <property type="entry name" value="Cytidine Deaminase, domain 2"/>
    <property type="match status" value="1"/>
</dbReference>
<keyword evidence="4" id="KW-0378">Hydrolase</keyword>
<dbReference type="GO" id="GO:0008237">
    <property type="term" value="F:metallopeptidase activity"/>
    <property type="evidence" value="ECO:0007669"/>
    <property type="project" value="UniProtKB-KW"/>
</dbReference>
<protein>
    <submittedName>
        <fullName evidence="9">DNA repair protein RadC</fullName>
    </submittedName>
</protein>
<sequence>MEAEKTYNLDMVSVRLVHDPPLLSDHKIKTAEDAVQVIGELLGEMDREVICIINLKSDGTPINGHIASVGAISQAVTTPREMLKAAILSNAASMIMLHCHPSGSVIPSMDDVQMTARMIEIGNLVGIPVVDHIIVGGDTKEYFSLRSKGMLSFPDKSYPTDYRLLEFEGSDEKVNMVSERENTAVRRRKGFR</sequence>
<dbReference type="InterPro" id="IPR025657">
    <property type="entry name" value="RadC_JAB"/>
</dbReference>
<feature type="domain" description="MPN" evidence="7">
    <location>
        <begin position="15"/>
        <end position="151"/>
    </location>
</feature>
<comment type="similarity">
    <text evidence="1">Belongs to the UPF0758 family.</text>
</comment>
<comment type="caution">
    <text evidence="9">The sequence shown here is derived from an EMBL/GenBank/DDBJ whole genome shotgun (WGS) entry which is preliminary data.</text>
</comment>
<keyword evidence="2" id="KW-0645">Protease</keyword>
<dbReference type="EMBL" id="WNAJ01000002">
    <property type="protein sequence ID" value="MTR84076.1"/>
    <property type="molecule type" value="Genomic_DNA"/>
</dbReference>
<evidence type="ECO:0000256" key="5">
    <source>
        <dbReference type="ARBA" id="ARBA00022833"/>
    </source>
</evidence>
<keyword evidence="6" id="KW-0482">Metalloprotease</keyword>
<dbReference type="RefSeq" id="WP_118412570.1">
    <property type="nucleotide sequence ID" value="NZ_QRPI01000005.1"/>
</dbReference>
<evidence type="ECO:0000313" key="10">
    <source>
        <dbReference type="Proteomes" id="UP000284465"/>
    </source>
</evidence>
<dbReference type="EMBL" id="QSFP01000036">
    <property type="protein sequence ID" value="RHA62587.1"/>
    <property type="molecule type" value="Genomic_DNA"/>
</dbReference>
<keyword evidence="5" id="KW-0862">Zinc</keyword>
<dbReference type="Proteomes" id="UP000478483">
    <property type="component" value="Unassembled WGS sequence"/>
</dbReference>
<dbReference type="GO" id="GO:0046872">
    <property type="term" value="F:metal ion binding"/>
    <property type="evidence" value="ECO:0007669"/>
    <property type="project" value="UniProtKB-KW"/>
</dbReference>
<evidence type="ECO:0000256" key="6">
    <source>
        <dbReference type="ARBA" id="ARBA00023049"/>
    </source>
</evidence>
<evidence type="ECO:0000313" key="9">
    <source>
        <dbReference type="EMBL" id="RHA62587.1"/>
    </source>
</evidence>
<dbReference type="CDD" id="cd08071">
    <property type="entry name" value="MPN_DUF2466"/>
    <property type="match status" value="1"/>
</dbReference>
<evidence type="ECO:0000259" key="7">
    <source>
        <dbReference type="PROSITE" id="PS50249"/>
    </source>
</evidence>
<gene>
    <name evidence="9" type="ORF">DW927_18630</name>
    <name evidence="8" type="ORF">GMD50_03200</name>
</gene>
<evidence type="ECO:0000256" key="1">
    <source>
        <dbReference type="ARBA" id="ARBA00010243"/>
    </source>
</evidence>
<evidence type="ECO:0000256" key="2">
    <source>
        <dbReference type="ARBA" id="ARBA00022670"/>
    </source>
</evidence>
<reference evidence="8 11" key="2">
    <citation type="journal article" date="2019" name="Nat. Med.">
        <title>A library of human gut bacterial isolates paired with longitudinal multiomics data enables mechanistic microbiome research.</title>
        <authorList>
            <person name="Poyet M."/>
            <person name="Groussin M."/>
            <person name="Gibbons S.M."/>
            <person name="Avila-Pacheco J."/>
            <person name="Jiang X."/>
            <person name="Kearney S.M."/>
            <person name="Perrotta A.R."/>
            <person name="Berdy B."/>
            <person name="Zhao S."/>
            <person name="Lieberman T.D."/>
            <person name="Swanson P.K."/>
            <person name="Smith M."/>
            <person name="Roesemann S."/>
            <person name="Alexander J.E."/>
            <person name="Rich S.A."/>
            <person name="Livny J."/>
            <person name="Vlamakis H."/>
            <person name="Clish C."/>
            <person name="Bullock K."/>
            <person name="Deik A."/>
            <person name="Scott J."/>
            <person name="Pierce K.A."/>
            <person name="Xavier R.J."/>
            <person name="Alm E.J."/>
        </authorList>
    </citation>
    <scope>NUCLEOTIDE SEQUENCE [LARGE SCALE GENOMIC DNA]</scope>
    <source>
        <strain evidence="8 11">BIOML-A1</strain>
    </source>
</reference>
<dbReference type="PANTHER" id="PTHR30471">
    <property type="entry name" value="DNA REPAIR PROTEIN RADC"/>
    <property type="match status" value="1"/>
</dbReference>
<dbReference type="Pfam" id="PF04002">
    <property type="entry name" value="RadC"/>
    <property type="match status" value="1"/>
</dbReference>
<evidence type="ECO:0000256" key="4">
    <source>
        <dbReference type="ARBA" id="ARBA00022801"/>
    </source>
</evidence>